<dbReference type="PIRSF" id="PIRSF035875">
    <property type="entry name" value="RNase_BN"/>
    <property type="match status" value="1"/>
</dbReference>
<dbReference type="PANTHER" id="PTHR30213:SF0">
    <property type="entry name" value="UPF0761 MEMBRANE PROTEIN YIHY"/>
    <property type="match status" value="1"/>
</dbReference>
<feature type="region of interest" description="Disordered" evidence="6">
    <location>
        <begin position="1"/>
        <end position="27"/>
    </location>
</feature>
<keyword evidence="3 7" id="KW-0812">Transmembrane</keyword>
<accession>A0A5Q2F6M0</accession>
<keyword evidence="5 7" id="KW-0472">Membrane</keyword>
<evidence type="ECO:0000256" key="1">
    <source>
        <dbReference type="ARBA" id="ARBA00004651"/>
    </source>
</evidence>
<feature type="transmembrane region" description="Helical" evidence="7">
    <location>
        <begin position="60"/>
        <end position="80"/>
    </location>
</feature>
<evidence type="ECO:0000313" key="8">
    <source>
        <dbReference type="EMBL" id="QGF22622.1"/>
    </source>
</evidence>
<sequence>MSSHEPVDTTPEASGAPAAGAKPGRPPRLEPSDWAYALKRALKEFSAASGIDLSAMLTHFTVLSLAPVLLAIFSVVSLILTSKAATLTSLVADLTTLYVPVDYQRPVADLVTMITGSASGSAIALTIAVATGLWSSFGYVTAFSRCMNTMYGREEGRGLLRHTGTMLLVSLAMLAGVVLILVSLALNQPIVSGLLGPIAEPLGLGRLLDFLLTTFLPVWAWAKWVVVLALMTTLVTLLYYFTPNVRRPRFTWISPGSVIAVLGIAVAGLLLWTYLTRFARYSLYGAIGAVIGLVFALWLVNTVLLVGAEVDAEVERARELVSGIAAEEHIQLPPRSTVRVAKMQESRDRLASTGRERRLSRTEQRVHRR</sequence>
<evidence type="ECO:0000256" key="5">
    <source>
        <dbReference type="ARBA" id="ARBA00023136"/>
    </source>
</evidence>
<feature type="region of interest" description="Disordered" evidence="6">
    <location>
        <begin position="346"/>
        <end position="369"/>
    </location>
</feature>
<evidence type="ECO:0000256" key="3">
    <source>
        <dbReference type="ARBA" id="ARBA00022692"/>
    </source>
</evidence>
<proteinExistence type="predicted"/>
<evidence type="ECO:0000256" key="6">
    <source>
        <dbReference type="SAM" id="MobiDB-lite"/>
    </source>
</evidence>
<keyword evidence="9" id="KW-1185">Reference proteome</keyword>
<organism evidence="8 9">
    <name type="scientific">Raineyella fluvialis</name>
    <dbReference type="NCBI Taxonomy" id="2662261"/>
    <lineage>
        <taxon>Bacteria</taxon>
        <taxon>Bacillati</taxon>
        <taxon>Actinomycetota</taxon>
        <taxon>Actinomycetes</taxon>
        <taxon>Propionibacteriales</taxon>
        <taxon>Propionibacteriaceae</taxon>
        <taxon>Raineyella</taxon>
    </lineage>
</organism>
<dbReference type="RefSeq" id="WP_153571151.1">
    <property type="nucleotide sequence ID" value="NZ_CP045725.1"/>
</dbReference>
<feature type="transmembrane region" description="Helical" evidence="7">
    <location>
        <begin position="122"/>
        <end position="143"/>
    </location>
</feature>
<keyword evidence="4 7" id="KW-1133">Transmembrane helix</keyword>
<reference evidence="8 9" key="1">
    <citation type="submission" date="2019-10" db="EMBL/GenBank/DDBJ databases">
        <title>Genomic analysis of Raineyella sp. CBA3103.</title>
        <authorList>
            <person name="Roh S.W."/>
        </authorList>
    </citation>
    <scope>NUCLEOTIDE SEQUENCE [LARGE SCALE GENOMIC DNA]</scope>
    <source>
        <strain evidence="8 9">CBA3103</strain>
    </source>
</reference>
<name>A0A5Q2F6M0_9ACTN</name>
<comment type="subcellular location">
    <subcellularLocation>
        <location evidence="1">Cell membrane</location>
        <topology evidence="1">Multi-pass membrane protein</topology>
    </subcellularLocation>
</comment>
<evidence type="ECO:0008006" key="10">
    <source>
        <dbReference type="Google" id="ProtNLM"/>
    </source>
</evidence>
<feature type="transmembrane region" description="Helical" evidence="7">
    <location>
        <begin position="164"/>
        <end position="186"/>
    </location>
</feature>
<dbReference type="PANTHER" id="PTHR30213">
    <property type="entry name" value="INNER MEMBRANE PROTEIN YHJD"/>
    <property type="match status" value="1"/>
</dbReference>
<feature type="transmembrane region" description="Helical" evidence="7">
    <location>
        <begin position="252"/>
        <end position="275"/>
    </location>
</feature>
<evidence type="ECO:0000256" key="2">
    <source>
        <dbReference type="ARBA" id="ARBA00022475"/>
    </source>
</evidence>
<evidence type="ECO:0000313" key="9">
    <source>
        <dbReference type="Proteomes" id="UP000386847"/>
    </source>
</evidence>
<feature type="transmembrane region" description="Helical" evidence="7">
    <location>
        <begin position="218"/>
        <end position="240"/>
    </location>
</feature>
<protein>
    <recommendedName>
        <fullName evidence="10">YihY family inner membrane protein</fullName>
    </recommendedName>
</protein>
<evidence type="ECO:0000256" key="7">
    <source>
        <dbReference type="SAM" id="Phobius"/>
    </source>
</evidence>
<dbReference type="GO" id="GO:0005886">
    <property type="term" value="C:plasma membrane"/>
    <property type="evidence" value="ECO:0007669"/>
    <property type="project" value="UniProtKB-SubCell"/>
</dbReference>
<dbReference type="InterPro" id="IPR017039">
    <property type="entry name" value="Virul_fac_BrkB"/>
</dbReference>
<dbReference type="KEGG" id="rain:Rai3103_01815"/>
<dbReference type="Proteomes" id="UP000386847">
    <property type="component" value="Chromosome"/>
</dbReference>
<feature type="compositionally biased region" description="Low complexity" evidence="6">
    <location>
        <begin position="11"/>
        <end position="23"/>
    </location>
</feature>
<dbReference type="Pfam" id="PF03631">
    <property type="entry name" value="Virul_fac_BrkB"/>
    <property type="match status" value="1"/>
</dbReference>
<dbReference type="EMBL" id="CP045725">
    <property type="protein sequence ID" value="QGF22622.1"/>
    <property type="molecule type" value="Genomic_DNA"/>
</dbReference>
<gene>
    <name evidence="8" type="ORF">Rai3103_01815</name>
</gene>
<dbReference type="AlphaFoldDB" id="A0A5Q2F6M0"/>
<evidence type="ECO:0000256" key="4">
    <source>
        <dbReference type="ARBA" id="ARBA00022989"/>
    </source>
</evidence>
<feature type="transmembrane region" description="Helical" evidence="7">
    <location>
        <begin position="281"/>
        <end position="308"/>
    </location>
</feature>
<keyword evidence="2" id="KW-1003">Cell membrane</keyword>